<accession>A0ABT9PHR3</accession>
<evidence type="ECO:0000256" key="2">
    <source>
        <dbReference type="ARBA" id="ARBA00022475"/>
    </source>
</evidence>
<evidence type="ECO:0000256" key="1">
    <source>
        <dbReference type="ARBA" id="ARBA00004651"/>
    </source>
</evidence>
<comment type="activity regulation">
    <text evidence="10">Na(+) is not transported, but it plays an essential structural role and its presence is essential for fluoride channel function.</text>
</comment>
<dbReference type="Proteomes" id="UP001230145">
    <property type="component" value="Unassembled WGS sequence"/>
</dbReference>
<keyword evidence="12" id="KW-1185">Reference proteome</keyword>
<comment type="similarity">
    <text evidence="7 10">Belongs to the fluoride channel Fluc/FEX (TC 1.A.43) family.</text>
</comment>
<keyword evidence="6 10" id="KW-0407">Ion channel</keyword>
<gene>
    <name evidence="10" type="primary">fluC</name>
    <name evidence="10" type="synonym">crcB</name>
    <name evidence="11" type="ORF">J2S45_000933</name>
</gene>
<evidence type="ECO:0000256" key="4">
    <source>
        <dbReference type="ARBA" id="ARBA00022989"/>
    </source>
</evidence>
<keyword evidence="4 10" id="KW-1133">Transmembrane helix</keyword>
<evidence type="ECO:0000256" key="9">
    <source>
        <dbReference type="ARBA" id="ARBA00049940"/>
    </source>
</evidence>
<dbReference type="Pfam" id="PF02537">
    <property type="entry name" value="CRCB"/>
    <property type="match status" value="1"/>
</dbReference>
<evidence type="ECO:0000256" key="3">
    <source>
        <dbReference type="ARBA" id="ARBA00022692"/>
    </source>
</evidence>
<feature type="transmembrane region" description="Helical" evidence="10">
    <location>
        <begin position="61"/>
        <end position="83"/>
    </location>
</feature>
<evidence type="ECO:0000256" key="7">
    <source>
        <dbReference type="ARBA" id="ARBA00035120"/>
    </source>
</evidence>
<feature type="transmembrane region" description="Helical" evidence="10">
    <location>
        <begin position="95"/>
        <end position="116"/>
    </location>
</feature>
<evidence type="ECO:0000256" key="6">
    <source>
        <dbReference type="ARBA" id="ARBA00023303"/>
    </source>
</evidence>
<protein>
    <recommendedName>
        <fullName evidence="10">Fluoride-specific ion channel FluC</fullName>
    </recommendedName>
</protein>
<proteinExistence type="inferred from homology"/>
<name>A0ABT9PHR3_9ACTO</name>
<dbReference type="HAMAP" id="MF_00454">
    <property type="entry name" value="FluC"/>
    <property type="match status" value="1"/>
</dbReference>
<feature type="binding site" evidence="10">
    <location>
        <position position="71"/>
    </location>
    <ligand>
        <name>Na(+)</name>
        <dbReference type="ChEBI" id="CHEBI:29101"/>
        <note>structural</note>
    </ligand>
</feature>
<sequence>MIVFAVALGAGVGAGIRYLTDEALPQPWGTVTVNFVGSFLLGLFAAFFVREGIPAGSSATLYAMLGAGFCGGLTTFSTASINSLQVTDEHGVPKAGVFVFGMLVGSVALAALGMLAGSVI</sequence>
<evidence type="ECO:0000256" key="10">
    <source>
        <dbReference type="HAMAP-Rule" id="MF_00454"/>
    </source>
</evidence>
<feature type="transmembrane region" description="Helical" evidence="10">
    <location>
        <begin position="31"/>
        <end position="49"/>
    </location>
</feature>
<dbReference type="RefSeq" id="WP_307634690.1">
    <property type="nucleotide sequence ID" value="NZ_JAUSQL010000001.1"/>
</dbReference>
<dbReference type="InterPro" id="IPR003691">
    <property type="entry name" value="FluC"/>
</dbReference>
<reference evidence="11 12" key="1">
    <citation type="submission" date="2023-07" db="EMBL/GenBank/DDBJ databases">
        <title>Sequencing the genomes of 1000 actinobacteria strains.</title>
        <authorList>
            <person name="Klenk H.-P."/>
        </authorList>
    </citation>
    <scope>NUCLEOTIDE SEQUENCE [LARGE SCALE GENOMIC DNA]</scope>
    <source>
        <strain evidence="11 12">DSM 19515</strain>
    </source>
</reference>
<comment type="caution">
    <text evidence="11">The sequence shown here is derived from an EMBL/GenBank/DDBJ whole genome shotgun (WGS) entry which is preliminary data.</text>
</comment>
<keyword evidence="3 10" id="KW-0812">Transmembrane</keyword>
<keyword evidence="2 10" id="KW-1003">Cell membrane</keyword>
<feature type="binding site" evidence="10">
    <location>
        <position position="74"/>
    </location>
    <ligand>
        <name>Na(+)</name>
        <dbReference type="ChEBI" id="CHEBI:29101"/>
        <note>structural</note>
    </ligand>
</feature>
<keyword evidence="10" id="KW-0915">Sodium</keyword>
<keyword evidence="10" id="KW-0813">Transport</keyword>
<keyword evidence="5 10" id="KW-0472">Membrane</keyword>
<comment type="function">
    <text evidence="9 10">Fluoride-specific ion channel. Important for reducing fluoride concentration in the cell, thus reducing its toxicity.</text>
</comment>
<keyword evidence="10" id="KW-0479">Metal-binding</keyword>
<comment type="subcellular location">
    <subcellularLocation>
        <location evidence="1 10">Cell membrane</location>
        <topology evidence="1 10">Multi-pass membrane protein</topology>
    </subcellularLocation>
</comment>
<dbReference type="EMBL" id="JAUSQL010000001">
    <property type="protein sequence ID" value="MDP9832254.1"/>
    <property type="molecule type" value="Genomic_DNA"/>
</dbReference>
<comment type="catalytic activity">
    <reaction evidence="8">
        <text>fluoride(in) = fluoride(out)</text>
        <dbReference type="Rhea" id="RHEA:76159"/>
        <dbReference type="ChEBI" id="CHEBI:17051"/>
    </reaction>
    <physiologicalReaction direction="left-to-right" evidence="8">
        <dbReference type="Rhea" id="RHEA:76160"/>
    </physiologicalReaction>
</comment>
<evidence type="ECO:0000313" key="11">
    <source>
        <dbReference type="EMBL" id="MDP9832254.1"/>
    </source>
</evidence>
<evidence type="ECO:0000256" key="5">
    <source>
        <dbReference type="ARBA" id="ARBA00023136"/>
    </source>
</evidence>
<organism evidence="11 12">
    <name type="scientific">Trueperella abortisuis</name>
    <dbReference type="NCBI Taxonomy" id="445930"/>
    <lineage>
        <taxon>Bacteria</taxon>
        <taxon>Bacillati</taxon>
        <taxon>Actinomycetota</taxon>
        <taxon>Actinomycetes</taxon>
        <taxon>Actinomycetales</taxon>
        <taxon>Actinomycetaceae</taxon>
        <taxon>Trueperella</taxon>
    </lineage>
</organism>
<evidence type="ECO:0000256" key="8">
    <source>
        <dbReference type="ARBA" id="ARBA00035585"/>
    </source>
</evidence>
<evidence type="ECO:0000313" key="12">
    <source>
        <dbReference type="Proteomes" id="UP001230145"/>
    </source>
</evidence>
<keyword evidence="10" id="KW-0406">Ion transport</keyword>